<dbReference type="Proteomes" id="UP000789595">
    <property type="component" value="Unassembled WGS sequence"/>
</dbReference>
<dbReference type="PROSITE" id="PS50041">
    <property type="entry name" value="C_TYPE_LECTIN_2"/>
    <property type="match status" value="1"/>
</dbReference>
<dbReference type="SMART" id="SM00034">
    <property type="entry name" value="CLECT"/>
    <property type="match status" value="1"/>
</dbReference>
<keyword evidence="1" id="KW-0472">Membrane</keyword>
<dbReference type="Gene3D" id="3.10.100.10">
    <property type="entry name" value="Mannose-Binding Protein A, subunit A"/>
    <property type="match status" value="1"/>
</dbReference>
<evidence type="ECO:0000259" key="3">
    <source>
        <dbReference type="PROSITE" id="PS50041"/>
    </source>
</evidence>
<dbReference type="InterPro" id="IPR016186">
    <property type="entry name" value="C-type_lectin-like/link_sf"/>
</dbReference>
<name>A0A8J2SPK7_9STRA</name>
<dbReference type="EMBL" id="CAKKNE010000004">
    <property type="protein sequence ID" value="CAH0374313.1"/>
    <property type="molecule type" value="Genomic_DNA"/>
</dbReference>
<evidence type="ECO:0000256" key="2">
    <source>
        <dbReference type="SAM" id="SignalP"/>
    </source>
</evidence>
<sequence>MRAAAVAALLLHAPRANATNTTFVRGPEGLNYPEAEAFCTEIGATIASIRSAAENELARTACGGATCWIGLEEIGGNAWTPKASQTWRWVDGSDATYTNWMGTEPNNHDGNDERNAIMNCCEGVEGVALTDTGGWYDVTEGYDQPKPLCRLVGELSFDLVHVPAQCQERCWPKEGKQNEDKDCCTFEGKMSCVDDSLGGKYQLVRTERVCHDHEGDRQAYNYYCLPCKAGAVCDNGRGDDEKGCPDHSGWVVFVIFLFVILPLCCIGCSVAACCFACQQNNRRPQARVQQQPVAYAAAQPAGGAVQMQQYGKQPYQTGPPQAPYVQPTVVQPCVDIKFYSTFVLILRVNLHAIDAPLRWRGDADGRAIAEHPTHWLPHRSSQRSCSPRLSNPLLYNPLSYNPLSYREVYRARSYREVYRARSYRAQSSRARLSKVRCSGNTK</sequence>
<organism evidence="4 5">
    <name type="scientific">Pelagomonas calceolata</name>
    <dbReference type="NCBI Taxonomy" id="35677"/>
    <lineage>
        <taxon>Eukaryota</taxon>
        <taxon>Sar</taxon>
        <taxon>Stramenopiles</taxon>
        <taxon>Ochrophyta</taxon>
        <taxon>Pelagophyceae</taxon>
        <taxon>Pelagomonadales</taxon>
        <taxon>Pelagomonadaceae</taxon>
        <taxon>Pelagomonas</taxon>
    </lineage>
</organism>
<protein>
    <recommendedName>
        <fullName evidence="3">C-type lectin domain-containing protein</fullName>
    </recommendedName>
</protein>
<dbReference type="InterPro" id="IPR001304">
    <property type="entry name" value="C-type_lectin-like"/>
</dbReference>
<dbReference type="OrthoDB" id="6369810at2759"/>
<dbReference type="SUPFAM" id="SSF56436">
    <property type="entry name" value="C-type lectin-like"/>
    <property type="match status" value="1"/>
</dbReference>
<evidence type="ECO:0000313" key="5">
    <source>
        <dbReference type="Proteomes" id="UP000789595"/>
    </source>
</evidence>
<dbReference type="InterPro" id="IPR016187">
    <property type="entry name" value="CTDL_fold"/>
</dbReference>
<feature type="transmembrane region" description="Helical" evidence="1">
    <location>
        <begin position="250"/>
        <end position="277"/>
    </location>
</feature>
<dbReference type="InterPro" id="IPR050111">
    <property type="entry name" value="C-type_lectin/snaclec_domain"/>
</dbReference>
<comment type="caution">
    <text evidence="4">The sequence shown here is derived from an EMBL/GenBank/DDBJ whole genome shotgun (WGS) entry which is preliminary data.</text>
</comment>
<keyword evidence="1" id="KW-1133">Transmembrane helix</keyword>
<feature type="domain" description="C-type lectin" evidence="3">
    <location>
        <begin position="31"/>
        <end position="137"/>
    </location>
</feature>
<evidence type="ECO:0000313" key="4">
    <source>
        <dbReference type="EMBL" id="CAH0374313.1"/>
    </source>
</evidence>
<keyword evidence="5" id="KW-1185">Reference proteome</keyword>
<keyword evidence="1" id="KW-0812">Transmembrane</keyword>
<feature type="chain" id="PRO_5035284020" description="C-type lectin domain-containing protein" evidence="2">
    <location>
        <begin position="19"/>
        <end position="442"/>
    </location>
</feature>
<proteinExistence type="predicted"/>
<accession>A0A8J2SPK7</accession>
<dbReference type="AlphaFoldDB" id="A0A8J2SPK7"/>
<feature type="signal peptide" evidence="2">
    <location>
        <begin position="1"/>
        <end position="18"/>
    </location>
</feature>
<dbReference type="PANTHER" id="PTHR22803">
    <property type="entry name" value="MANNOSE, PHOSPHOLIPASE, LECTIN RECEPTOR RELATED"/>
    <property type="match status" value="1"/>
</dbReference>
<evidence type="ECO:0000256" key="1">
    <source>
        <dbReference type="SAM" id="Phobius"/>
    </source>
</evidence>
<dbReference type="Pfam" id="PF00059">
    <property type="entry name" value="Lectin_C"/>
    <property type="match status" value="1"/>
</dbReference>
<reference evidence="4" key="1">
    <citation type="submission" date="2021-11" db="EMBL/GenBank/DDBJ databases">
        <authorList>
            <consortium name="Genoscope - CEA"/>
            <person name="William W."/>
        </authorList>
    </citation>
    <scope>NUCLEOTIDE SEQUENCE</scope>
</reference>
<keyword evidence="2" id="KW-0732">Signal</keyword>
<gene>
    <name evidence="4" type="ORF">PECAL_4P15860</name>
</gene>